<dbReference type="InterPro" id="IPR013783">
    <property type="entry name" value="Ig-like_fold"/>
</dbReference>
<keyword evidence="2" id="KW-0472">Membrane</keyword>
<proteinExistence type="predicted"/>
<dbReference type="InterPro" id="IPR007110">
    <property type="entry name" value="Ig-like_dom"/>
</dbReference>
<evidence type="ECO:0000256" key="3">
    <source>
        <dbReference type="SAM" id="SignalP"/>
    </source>
</evidence>
<protein>
    <recommendedName>
        <fullName evidence="4">Ig-like domain-containing protein</fullName>
    </recommendedName>
</protein>
<accession>A0A9Q1DGG8</accession>
<dbReference type="AlphaFoldDB" id="A0A9Q1DGG8"/>
<dbReference type="EMBL" id="JAFJMO010000008">
    <property type="protein sequence ID" value="KAJ8268890.1"/>
    <property type="molecule type" value="Genomic_DNA"/>
</dbReference>
<dbReference type="SMART" id="SM00409">
    <property type="entry name" value="IG"/>
    <property type="match status" value="1"/>
</dbReference>
<feature type="transmembrane region" description="Helical" evidence="2">
    <location>
        <begin position="166"/>
        <end position="186"/>
    </location>
</feature>
<sequence length="262" mass="28895">MSQLTALHSCLILSFLSSCGNNEVLRVIQYPPDITVEEGETAHMQCCWGWGSQMEQVRLEWKNSTSKIYDHLINMRSTVYQTTSTNLAKEGKYGSSISGNCSNFSISGVSMNHAGVFICSIRAEIPYFMTGEGNGTQLTVKPRPGTDTTPQDEPPLQLDGTSHTAVLIPLAVVMGTLCLCAFLCYWRKKKQMPYPEQTSGKVGMVIHEGPHAEGEESIEQEGAMALVEHEGSSRSSQGSTQWSTVPVYESFDYFAVRTSEDR</sequence>
<organism evidence="5 6">
    <name type="scientific">Conger conger</name>
    <name type="common">Conger eel</name>
    <name type="synonym">Muraena conger</name>
    <dbReference type="NCBI Taxonomy" id="82655"/>
    <lineage>
        <taxon>Eukaryota</taxon>
        <taxon>Metazoa</taxon>
        <taxon>Chordata</taxon>
        <taxon>Craniata</taxon>
        <taxon>Vertebrata</taxon>
        <taxon>Euteleostomi</taxon>
        <taxon>Actinopterygii</taxon>
        <taxon>Neopterygii</taxon>
        <taxon>Teleostei</taxon>
        <taxon>Anguilliformes</taxon>
        <taxon>Congridae</taxon>
        <taxon>Conger</taxon>
    </lineage>
</organism>
<dbReference type="GO" id="GO:0030183">
    <property type="term" value="P:B cell differentiation"/>
    <property type="evidence" value="ECO:0007669"/>
    <property type="project" value="TreeGrafter"/>
</dbReference>
<keyword evidence="2" id="KW-0812">Transmembrane</keyword>
<dbReference type="GO" id="GO:0009897">
    <property type="term" value="C:external side of plasma membrane"/>
    <property type="evidence" value="ECO:0007669"/>
    <property type="project" value="TreeGrafter"/>
</dbReference>
<evidence type="ECO:0000313" key="6">
    <source>
        <dbReference type="Proteomes" id="UP001152803"/>
    </source>
</evidence>
<dbReference type="SUPFAM" id="SSF48726">
    <property type="entry name" value="Immunoglobulin"/>
    <property type="match status" value="1"/>
</dbReference>
<reference evidence="5" key="1">
    <citation type="journal article" date="2023" name="Science">
        <title>Genome structures resolve the early diversification of teleost fishes.</title>
        <authorList>
            <person name="Parey E."/>
            <person name="Louis A."/>
            <person name="Montfort J."/>
            <person name="Bouchez O."/>
            <person name="Roques C."/>
            <person name="Iampietro C."/>
            <person name="Lluch J."/>
            <person name="Castinel A."/>
            <person name="Donnadieu C."/>
            <person name="Desvignes T."/>
            <person name="Floi Bucao C."/>
            <person name="Jouanno E."/>
            <person name="Wen M."/>
            <person name="Mejri S."/>
            <person name="Dirks R."/>
            <person name="Jansen H."/>
            <person name="Henkel C."/>
            <person name="Chen W.J."/>
            <person name="Zahm M."/>
            <person name="Cabau C."/>
            <person name="Klopp C."/>
            <person name="Thompson A.W."/>
            <person name="Robinson-Rechavi M."/>
            <person name="Braasch I."/>
            <person name="Lecointre G."/>
            <person name="Bobe J."/>
            <person name="Postlethwait J.H."/>
            <person name="Berthelot C."/>
            <person name="Roest Crollius H."/>
            <person name="Guiguen Y."/>
        </authorList>
    </citation>
    <scope>NUCLEOTIDE SEQUENCE</scope>
    <source>
        <strain evidence="5">Concon-B</strain>
    </source>
</reference>
<keyword evidence="3" id="KW-0732">Signal</keyword>
<dbReference type="PANTHER" id="PTHR14334">
    <property type="entry name" value="B-CELL ANTIGEN RECEPTOR COMPLEX-ASSOCIATED PROTEIN"/>
    <property type="match status" value="1"/>
</dbReference>
<dbReference type="InterPro" id="IPR036179">
    <property type="entry name" value="Ig-like_dom_sf"/>
</dbReference>
<evidence type="ECO:0000256" key="1">
    <source>
        <dbReference type="ARBA" id="ARBA00023319"/>
    </source>
</evidence>
<keyword evidence="6" id="KW-1185">Reference proteome</keyword>
<dbReference type="OrthoDB" id="10012075at2759"/>
<dbReference type="PROSITE" id="PS50835">
    <property type="entry name" value="IG_LIKE"/>
    <property type="match status" value="1"/>
</dbReference>
<name>A0A9Q1DGG8_CONCO</name>
<feature type="chain" id="PRO_5040500333" description="Ig-like domain-containing protein" evidence="3">
    <location>
        <begin position="23"/>
        <end position="262"/>
    </location>
</feature>
<feature type="signal peptide" evidence="3">
    <location>
        <begin position="1"/>
        <end position="22"/>
    </location>
</feature>
<dbReference type="Proteomes" id="UP001152803">
    <property type="component" value="Unassembled WGS sequence"/>
</dbReference>
<dbReference type="Pfam" id="PF07686">
    <property type="entry name" value="V-set"/>
    <property type="match status" value="1"/>
</dbReference>
<keyword evidence="1" id="KW-0393">Immunoglobulin domain</keyword>
<evidence type="ECO:0000259" key="4">
    <source>
        <dbReference type="PROSITE" id="PS50835"/>
    </source>
</evidence>
<dbReference type="InterPro" id="IPR003599">
    <property type="entry name" value="Ig_sub"/>
</dbReference>
<gene>
    <name evidence="5" type="ORF">COCON_G00114970</name>
</gene>
<evidence type="ECO:0000256" key="2">
    <source>
        <dbReference type="SAM" id="Phobius"/>
    </source>
</evidence>
<dbReference type="GO" id="GO:0050853">
    <property type="term" value="P:B cell receptor signaling pathway"/>
    <property type="evidence" value="ECO:0007669"/>
    <property type="project" value="TreeGrafter"/>
</dbReference>
<evidence type="ECO:0000313" key="5">
    <source>
        <dbReference type="EMBL" id="KAJ8268890.1"/>
    </source>
</evidence>
<dbReference type="InterPro" id="IPR013106">
    <property type="entry name" value="Ig_V-set"/>
</dbReference>
<dbReference type="Gene3D" id="2.60.40.10">
    <property type="entry name" value="Immunoglobulins"/>
    <property type="match status" value="1"/>
</dbReference>
<dbReference type="GO" id="GO:0019815">
    <property type="term" value="C:B cell receptor complex"/>
    <property type="evidence" value="ECO:0007669"/>
    <property type="project" value="TreeGrafter"/>
</dbReference>
<comment type="caution">
    <text evidence="5">The sequence shown here is derived from an EMBL/GenBank/DDBJ whole genome shotgun (WGS) entry which is preliminary data.</text>
</comment>
<feature type="domain" description="Ig-like" evidence="4">
    <location>
        <begin position="25"/>
        <end position="141"/>
    </location>
</feature>
<keyword evidence="2" id="KW-1133">Transmembrane helix</keyword>